<accession>A0A1H9BVH6</accession>
<dbReference type="RefSeq" id="WP_093282276.1">
    <property type="nucleotide sequence ID" value="NZ_FOFS01000002.1"/>
</dbReference>
<keyword evidence="3" id="KW-1185">Reference proteome</keyword>
<organism evidence="2 3">
    <name type="scientific">Solimonas aquatica</name>
    <dbReference type="NCBI Taxonomy" id="489703"/>
    <lineage>
        <taxon>Bacteria</taxon>
        <taxon>Pseudomonadati</taxon>
        <taxon>Pseudomonadota</taxon>
        <taxon>Gammaproteobacteria</taxon>
        <taxon>Nevskiales</taxon>
        <taxon>Nevskiaceae</taxon>
        <taxon>Solimonas</taxon>
    </lineage>
</organism>
<sequence length="755" mass="82830">MSLAYFSLVQPAISRVRLDSVKINRDTGEINASIGVISNRPARALSIRSVAAVDLGELKARRVAGDRFVVSGKLFEPGQQVDAIQVRLLTWERRKQLLVVRLPKNVLESGAIEQISICSFDGTVEVAGRFDRVFRHQELMVTLDHIPLAGHVICDESGGWKFSGRLATCAEGAWFDVSLSEGTELAVTARLPDGSHHRVAQVPSGEQVTHAIGAICAVEAERSGKRLYVRGHFLARDRRGRILLEMNGERLPRAAKRIAAPWLSAAELACLDDERPGWEWAGDTEADLEGAMLQATLELDGKQIAKVSTVIRPEHMVDTVGHDNLYFDSPYRPAFLELLEEKHDPLEPTITFIFPGDLSSVMGGGPSRVVSMAQYLKSMGYQVLSIERVRPDSLPNPELVQRMDELFTRRWRLSDEMLADFAALATDELESEAAAGPEAQKILMALQADEQAASDSLIGSRTNPRFNALAAYFISRHSPECVIANFAWTAPVFDLLPDSIFRVLDTHDLQFKRAEMISTAIGGDAYRADIDEEREHLLKADIVLAIQPEEKDAIIDLTGRNNVVLTSHGVDIQDLSAGEADSKVVLFIGNRYEPNILGLQNFLATTWPLILEQVPEARLEVVGAVVEAISEWPQGVMPLGRVPELEVYYRLAAVVINPVEIGSGLNIKTVEALAFGKALVSTGFGMKGLPVDPAAEGAAIRADVGADMAKAVVDLLQAPELRQALEQSALGFARRHLSPQATFNELKNTLELRLF</sequence>
<dbReference type="Proteomes" id="UP000199233">
    <property type="component" value="Unassembled WGS sequence"/>
</dbReference>
<proteinExistence type="predicted"/>
<name>A0A1H9BVH6_9GAMM</name>
<dbReference type="PANTHER" id="PTHR46401">
    <property type="entry name" value="GLYCOSYLTRANSFERASE WBBK-RELATED"/>
    <property type="match status" value="1"/>
</dbReference>
<dbReference type="AlphaFoldDB" id="A0A1H9BVH6"/>
<dbReference type="GO" id="GO:0009103">
    <property type="term" value="P:lipopolysaccharide biosynthetic process"/>
    <property type="evidence" value="ECO:0007669"/>
    <property type="project" value="TreeGrafter"/>
</dbReference>
<dbReference type="Gene3D" id="3.40.50.2000">
    <property type="entry name" value="Glycogen Phosphorylase B"/>
    <property type="match status" value="1"/>
</dbReference>
<gene>
    <name evidence="2" type="ORF">SAMN04488038_102241</name>
</gene>
<dbReference type="EMBL" id="FOFS01000002">
    <property type="protein sequence ID" value="SEP92879.1"/>
    <property type="molecule type" value="Genomic_DNA"/>
</dbReference>
<keyword evidence="1 2" id="KW-0808">Transferase</keyword>
<dbReference type="SUPFAM" id="SSF53756">
    <property type="entry name" value="UDP-Glycosyltransferase/glycogen phosphorylase"/>
    <property type="match status" value="1"/>
</dbReference>
<protein>
    <submittedName>
        <fullName evidence="2">Glycosyltransferase involved in cell wall bisynthesis</fullName>
    </submittedName>
</protein>
<dbReference type="GO" id="GO:0016757">
    <property type="term" value="F:glycosyltransferase activity"/>
    <property type="evidence" value="ECO:0007669"/>
    <property type="project" value="TreeGrafter"/>
</dbReference>
<evidence type="ECO:0000313" key="2">
    <source>
        <dbReference type="EMBL" id="SEP92879.1"/>
    </source>
</evidence>
<evidence type="ECO:0000256" key="1">
    <source>
        <dbReference type="ARBA" id="ARBA00022679"/>
    </source>
</evidence>
<reference evidence="2 3" key="1">
    <citation type="submission" date="2016-10" db="EMBL/GenBank/DDBJ databases">
        <authorList>
            <person name="de Groot N.N."/>
        </authorList>
    </citation>
    <scope>NUCLEOTIDE SEQUENCE [LARGE SCALE GENOMIC DNA]</scope>
    <source>
        <strain evidence="2 3">DSM 25927</strain>
    </source>
</reference>
<evidence type="ECO:0000313" key="3">
    <source>
        <dbReference type="Proteomes" id="UP000199233"/>
    </source>
</evidence>
<dbReference type="PANTHER" id="PTHR46401:SF2">
    <property type="entry name" value="GLYCOSYLTRANSFERASE WBBK-RELATED"/>
    <property type="match status" value="1"/>
</dbReference>
<dbReference type="STRING" id="489703.SAMN04488038_102241"/>
<dbReference type="Pfam" id="PF13692">
    <property type="entry name" value="Glyco_trans_1_4"/>
    <property type="match status" value="1"/>
</dbReference>
<dbReference type="OrthoDB" id="9807209at2"/>